<keyword evidence="9" id="KW-0862">Zinc</keyword>
<evidence type="ECO:0000256" key="6">
    <source>
        <dbReference type="PIRNR" id="PIRNR001084"/>
    </source>
</evidence>
<feature type="active site" description="Nucleophile" evidence="7">
    <location>
        <position position="313"/>
    </location>
</feature>
<evidence type="ECO:0000256" key="7">
    <source>
        <dbReference type="PIRSR" id="PIRSR001084-1"/>
    </source>
</evidence>
<proteinExistence type="inferred from homology"/>
<evidence type="ECO:0000256" key="5">
    <source>
        <dbReference type="ARBA" id="ARBA00023295"/>
    </source>
</evidence>
<gene>
    <name evidence="13" type="ORF">SAMN04489812_4710</name>
</gene>
<dbReference type="Pfam" id="PF08532">
    <property type="entry name" value="Glyco_hydro_42M"/>
    <property type="match status" value="1"/>
</dbReference>
<dbReference type="GO" id="GO:0009341">
    <property type="term" value="C:beta-galactosidase complex"/>
    <property type="evidence" value="ECO:0007669"/>
    <property type="project" value="InterPro"/>
</dbReference>
<sequence length="674" mass="75080">MSTPSPRPGLATLTDRLGFLYGGDYNPEQWSPEVWIEDARLMQQAGVNLATVGVFSWASLEPEPGRFTFGWLQQVIELLAEHDVAIDLATPTASPPPWMGHRWPESLPVNRDGIRLGYGARNHYCASSSVYREHSRRIVTELLDRFADHPAVAMWHVGNEYGTPCYCDLCAERFRSWLQDRYGDLDALNAAWGTTFWSQRYSDWAEIIPPRRAPYVINPSQRLDFRRFISDQLLDLYRDQRTMIIERRPDLPVTTNLMRFYPGADYRQWAPELDIIADDNYPDPNDPDSIVEASLSNDLMRTLGGDRGWMYLEQASGAVNWRGHNVAKSVRRTRLESLRAIGRGADGSCYFQWRASTAGTERFHAALVPHAGEDSERWRAVVAHGQELRTLRPVLDQRVHADVAIVFDWSSWWAAEEETVPSDRLQVHAQLKAWYRQLWERGVSADIVGSGDDLSRYRVVLAPSAYLLDDAAQANLRGYVADGGALVLGPFAGVADRNGHVRRGRFPVGLTDLIGASGEQWLPLPDADELRIESDLLGNGPVTIWAEQLRAEGAEVIASFSGGPVDGLPAVLRHRSGSGTAWYVGTVPAPEQLARLLGAVLAERDVRPVLPDLPSGIEAVRRGRLLFVINHASTTTSVPAPGSWRDLLTGRTVTDRLDLDGEDVVILDPRSAAG</sequence>
<dbReference type="GO" id="GO:0004565">
    <property type="term" value="F:beta-galactosidase activity"/>
    <property type="evidence" value="ECO:0007669"/>
    <property type="project" value="UniProtKB-EC"/>
</dbReference>
<keyword evidence="14" id="KW-1185">Reference proteome</keyword>
<dbReference type="Proteomes" id="UP000199103">
    <property type="component" value="Chromosome I"/>
</dbReference>
<evidence type="ECO:0000256" key="3">
    <source>
        <dbReference type="ARBA" id="ARBA00012756"/>
    </source>
</evidence>
<dbReference type="InterPro" id="IPR013738">
    <property type="entry name" value="Beta_galactosidase_Trimer"/>
</dbReference>
<feature type="binding site" evidence="9">
    <location>
        <position position="170"/>
    </location>
    <ligand>
        <name>Zn(2+)</name>
        <dbReference type="ChEBI" id="CHEBI:29105"/>
    </ligand>
</feature>
<keyword evidence="4 6" id="KW-0378">Hydrolase</keyword>
<keyword evidence="5 6" id="KW-0326">Glycosidase</keyword>
<feature type="domain" description="Beta-galactosidase C-terminal" evidence="12">
    <location>
        <begin position="616"/>
        <end position="668"/>
    </location>
</feature>
<feature type="binding site" evidence="9">
    <location>
        <position position="125"/>
    </location>
    <ligand>
        <name>Zn(2+)</name>
        <dbReference type="ChEBI" id="CHEBI:29105"/>
    </ligand>
</feature>
<comment type="similarity">
    <text evidence="2 6">Belongs to the glycosyl hydrolase 42 family.</text>
</comment>
<dbReference type="GO" id="GO:0006012">
    <property type="term" value="P:galactose metabolic process"/>
    <property type="evidence" value="ECO:0007669"/>
    <property type="project" value="InterPro"/>
</dbReference>
<dbReference type="AlphaFoldDB" id="A0A1H1YQ81"/>
<dbReference type="SUPFAM" id="SSF51445">
    <property type="entry name" value="(Trans)glycosidases"/>
    <property type="match status" value="1"/>
</dbReference>
<dbReference type="Pfam" id="PF02449">
    <property type="entry name" value="Glyco_hydro_42"/>
    <property type="match status" value="1"/>
</dbReference>
<dbReference type="Gene3D" id="2.60.40.1180">
    <property type="entry name" value="Golgi alpha-mannosidase II"/>
    <property type="match status" value="1"/>
</dbReference>
<dbReference type="CDD" id="cd03143">
    <property type="entry name" value="A4_beta-galactosidase_middle_domain"/>
    <property type="match status" value="1"/>
</dbReference>
<feature type="active site" description="Proton donor" evidence="7">
    <location>
        <position position="160"/>
    </location>
</feature>
<feature type="binding site" evidence="8">
    <location>
        <position position="321"/>
    </location>
    <ligand>
        <name>substrate</name>
    </ligand>
</feature>
<evidence type="ECO:0000259" key="10">
    <source>
        <dbReference type="Pfam" id="PF02449"/>
    </source>
</evidence>
<feature type="domain" description="Glycoside hydrolase family 42 N-terminal" evidence="10">
    <location>
        <begin position="24"/>
        <end position="390"/>
    </location>
</feature>
<evidence type="ECO:0000259" key="12">
    <source>
        <dbReference type="Pfam" id="PF08533"/>
    </source>
</evidence>
<dbReference type="InterPro" id="IPR017853">
    <property type="entry name" value="GH"/>
</dbReference>
<comment type="catalytic activity">
    <reaction evidence="1 6">
        <text>Hydrolysis of terminal non-reducing beta-D-galactose residues in beta-D-galactosides.</text>
        <dbReference type="EC" id="3.2.1.23"/>
    </reaction>
</comment>
<evidence type="ECO:0000256" key="8">
    <source>
        <dbReference type="PIRSR" id="PIRSR001084-2"/>
    </source>
</evidence>
<reference evidence="13 14" key="1">
    <citation type="submission" date="2016-10" db="EMBL/GenBank/DDBJ databases">
        <authorList>
            <person name="de Groot N.N."/>
        </authorList>
    </citation>
    <scope>NUCLEOTIDE SEQUENCE [LARGE SCALE GENOMIC DNA]</scope>
    <source>
        <strain evidence="13 14">DSM 21800</strain>
    </source>
</reference>
<feature type="binding site" evidence="8">
    <location>
        <position position="159"/>
    </location>
    <ligand>
        <name>substrate</name>
    </ligand>
</feature>
<dbReference type="EMBL" id="LT629772">
    <property type="protein sequence ID" value="SDT23419.1"/>
    <property type="molecule type" value="Genomic_DNA"/>
</dbReference>
<dbReference type="InterPro" id="IPR013780">
    <property type="entry name" value="Glyco_hydro_b"/>
</dbReference>
<dbReference type="SUPFAM" id="SSF52317">
    <property type="entry name" value="Class I glutamine amidotransferase-like"/>
    <property type="match status" value="1"/>
</dbReference>
<dbReference type="PANTHER" id="PTHR36447">
    <property type="entry name" value="BETA-GALACTOSIDASE GANA"/>
    <property type="match status" value="1"/>
</dbReference>
<evidence type="ECO:0000256" key="4">
    <source>
        <dbReference type="ARBA" id="ARBA00022801"/>
    </source>
</evidence>
<evidence type="ECO:0000259" key="11">
    <source>
        <dbReference type="Pfam" id="PF08532"/>
    </source>
</evidence>
<feature type="binding site" evidence="9">
    <location>
        <position position="167"/>
    </location>
    <ligand>
        <name>Zn(2+)</name>
        <dbReference type="ChEBI" id="CHEBI:29105"/>
    </ligand>
</feature>
<feature type="domain" description="Beta-galactosidase trimerisation" evidence="11">
    <location>
        <begin position="401"/>
        <end position="606"/>
    </location>
</feature>
<dbReference type="RefSeq" id="WP_091527989.1">
    <property type="nucleotide sequence ID" value="NZ_LT629772.1"/>
</dbReference>
<name>A0A1H1YQ81_9ACTN</name>
<dbReference type="OrthoDB" id="9800974at2"/>
<protein>
    <recommendedName>
        <fullName evidence="3 6">Beta-galactosidase</fullName>
        <shortName evidence="6">Beta-gal</shortName>
        <ecNumber evidence="3 6">3.2.1.23</ecNumber>
    </recommendedName>
</protein>
<keyword evidence="9" id="KW-0479">Metal-binding</keyword>
<dbReference type="PANTHER" id="PTHR36447:SF1">
    <property type="entry name" value="BETA-GALACTOSIDASE GANA"/>
    <property type="match status" value="1"/>
</dbReference>
<dbReference type="GO" id="GO:0046872">
    <property type="term" value="F:metal ion binding"/>
    <property type="evidence" value="ECO:0007669"/>
    <property type="project" value="UniProtKB-KW"/>
</dbReference>
<dbReference type="InterPro" id="IPR003476">
    <property type="entry name" value="Glyco_hydro_42"/>
</dbReference>
<evidence type="ECO:0000256" key="2">
    <source>
        <dbReference type="ARBA" id="ARBA00005940"/>
    </source>
</evidence>
<dbReference type="Gene3D" id="3.40.50.880">
    <property type="match status" value="1"/>
</dbReference>
<dbReference type="InterPro" id="IPR013739">
    <property type="entry name" value="Beta_galactosidase_C"/>
</dbReference>
<dbReference type="Gene3D" id="3.20.20.80">
    <property type="entry name" value="Glycosidases"/>
    <property type="match status" value="1"/>
</dbReference>
<dbReference type="InterPro" id="IPR029062">
    <property type="entry name" value="Class_I_gatase-like"/>
</dbReference>
<feature type="binding site" evidence="9">
    <location>
        <position position="165"/>
    </location>
    <ligand>
        <name>Zn(2+)</name>
        <dbReference type="ChEBI" id="CHEBI:29105"/>
    </ligand>
</feature>
<dbReference type="EC" id="3.2.1.23" evidence="3 6"/>
<dbReference type="PIRSF" id="PIRSF001084">
    <property type="entry name" value="B-galactosidase"/>
    <property type="match status" value="1"/>
</dbReference>
<evidence type="ECO:0000313" key="14">
    <source>
        <dbReference type="Proteomes" id="UP000199103"/>
    </source>
</evidence>
<dbReference type="Pfam" id="PF08533">
    <property type="entry name" value="Glyco_hydro_42C"/>
    <property type="match status" value="1"/>
</dbReference>
<accession>A0A1H1YQ81</accession>
<evidence type="ECO:0000313" key="13">
    <source>
        <dbReference type="EMBL" id="SDT23419.1"/>
    </source>
</evidence>
<dbReference type="STRING" id="630515.SAMN04489812_4710"/>
<organism evidence="13 14">
    <name type="scientific">Microlunatus soli</name>
    <dbReference type="NCBI Taxonomy" id="630515"/>
    <lineage>
        <taxon>Bacteria</taxon>
        <taxon>Bacillati</taxon>
        <taxon>Actinomycetota</taxon>
        <taxon>Actinomycetes</taxon>
        <taxon>Propionibacteriales</taxon>
        <taxon>Propionibacteriaceae</taxon>
        <taxon>Microlunatus</taxon>
    </lineage>
</organism>
<dbReference type="InterPro" id="IPR013529">
    <property type="entry name" value="Glyco_hydro_42_N"/>
</dbReference>
<feature type="binding site" evidence="8">
    <location>
        <position position="121"/>
    </location>
    <ligand>
        <name>substrate</name>
    </ligand>
</feature>
<evidence type="ECO:0000256" key="1">
    <source>
        <dbReference type="ARBA" id="ARBA00001412"/>
    </source>
</evidence>
<evidence type="ECO:0000256" key="9">
    <source>
        <dbReference type="PIRSR" id="PIRSR001084-3"/>
    </source>
</evidence>